<dbReference type="InterPro" id="IPR016047">
    <property type="entry name" value="M23ase_b-sheet_dom"/>
</dbReference>
<keyword evidence="2" id="KW-0472">Membrane</keyword>
<name>A0A2U8FGX9_9HELI</name>
<protein>
    <submittedName>
        <fullName evidence="4">Peptidase</fullName>
    </submittedName>
</protein>
<keyword evidence="2" id="KW-0812">Transmembrane</keyword>
<keyword evidence="1" id="KW-0732">Signal</keyword>
<dbReference type="KEGG" id="had:CDV25_08545"/>
<dbReference type="EMBL" id="CP021886">
    <property type="protein sequence ID" value="AWI34805.1"/>
    <property type="molecule type" value="Genomic_DNA"/>
</dbReference>
<dbReference type="InterPro" id="IPR050570">
    <property type="entry name" value="Cell_wall_metabolism_enzyme"/>
</dbReference>
<dbReference type="Proteomes" id="UP000244890">
    <property type="component" value="Chromosome"/>
</dbReference>
<dbReference type="PANTHER" id="PTHR21666:SF289">
    <property type="entry name" value="L-ALA--D-GLU ENDOPEPTIDASE"/>
    <property type="match status" value="1"/>
</dbReference>
<sequence>MEVQSKSGFVKIIGLILIIFFLGGGLFILSSKDFERNKPVVKTSLNPSWNLNGDFFIYLKDDTGIKDHKVSYEIDSKKHFLLAKMASLSECSFVDQEVENGICLAIEKPNISTKDIQSLNLIVEVTDKSKWNFFSGNKTLENIPILIDTKKPQLAVVSNSYRITQGGSALVIFRAEDENLDKIRISNGENEFIPQPFYKQGYYISLLAWPKNNPTFNAKIYASDTAGNVSIASINFFAVKKEYKKTTISLTDSFIDGKISSLVEEIGERTLASFVDKVSIFKYINEDIRSYSEKYIMQAATNFPLEKIEDFQIYAFSPLKNAAVMASFGDHRTFVYQGEVVSYSHHMGLDLASVKQAPIISSNQGEVVLDAFVGIDGNTLVLYHGLGLSSIYAHLTKSLVGIGDRVERGAIIGNTGSTGLSLGDHLHFGVLVQGHEVWIAEWMDSKWIENNITKVIAEAKGIINNL</sequence>
<proteinExistence type="predicted"/>
<keyword evidence="2" id="KW-1133">Transmembrane helix</keyword>
<dbReference type="SUPFAM" id="SSF51261">
    <property type="entry name" value="Duplicated hybrid motif"/>
    <property type="match status" value="1"/>
</dbReference>
<dbReference type="Gene3D" id="2.70.70.10">
    <property type="entry name" value="Glucose Permease (Domain IIA)"/>
    <property type="match status" value="1"/>
</dbReference>
<gene>
    <name evidence="4" type="ORF">CDV25_08545</name>
</gene>
<dbReference type="AlphaFoldDB" id="A0A2U8FGX9"/>
<dbReference type="CDD" id="cd12797">
    <property type="entry name" value="M23_peptidase"/>
    <property type="match status" value="1"/>
</dbReference>
<organism evidence="4 5">
    <name type="scientific">Helicobacter apodemus</name>
    <dbReference type="NCBI Taxonomy" id="135569"/>
    <lineage>
        <taxon>Bacteria</taxon>
        <taxon>Pseudomonadati</taxon>
        <taxon>Campylobacterota</taxon>
        <taxon>Epsilonproteobacteria</taxon>
        <taxon>Campylobacterales</taxon>
        <taxon>Helicobacteraceae</taxon>
        <taxon>Helicobacter</taxon>
    </lineage>
</organism>
<accession>A0A2U8FGX9</accession>
<dbReference type="OrthoDB" id="9765786at2"/>
<evidence type="ECO:0000259" key="3">
    <source>
        <dbReference type="Pfam" id="PF01551"/>
    </source>
</evidence>
<reference evidence="4 5" key="1">
    <citation type="submission" date="2017-06" db="EMBL/GenBank/DDBJ databases">
        <title>Complete genome of Helicobacter apodemus.</title>
        <authorList>
            <person name="Cho S."/>
        </authorList>
    </citation>
    <scope>NUCLEOTIDE SEQUENCE [LARGE SCALE GENOMIC DNA]</scope>
    <source>
        <strain evidence="5">SNUVETPUB-15-01</strain>
    </source>
</reference>
<feature type="domain" description="M23ase beta-sheet core" evidence="3">
    <location>
        <begin position="345"/>
        <end position="437"/>
    </location>
</feature>
<evidence type="ECO:0000256" key="1">
    <source>
        <dbReference type="ARBA" id="ARBA00022729"/>
    </source>
</evidence>
<dbReference type="RefSeq" id="WP_108911585.1">
    <property type="nucleotide sequence ID" value="NZ_CP021886.1"/>
</dbReference>
<feature type="transmembrane region" description="Helical" evidence="2">
    <location>
        <begin position="12"/>
        <end position="29"/>
    </location>
</feature>
<dbReference type="InterPro" id="IPR011055">
    <property type="entry name" value="Dup_hybrid_motif"/>
</dbReference>
<evidence type="ECO:0000313" key="4">
    <source>
        <dbReference type="EMBL" id="AWI34805.1"/>
    </source>
</evidence>
<dbReference type="PANTHER" id="PTHR21666">
    <property type="entry name" value="PEPTIDASE-RELATED"/>
    <property type="match status" value="1"/>
</dbReference>
<dbReference type="GO" id="GO:0004222">
    <property type="term" value="F:metalloendopeptidase activity"/>
    <property type="evidence" value="ECO:0007669"/>
    <property type="project" value="TreeGrafter"/>
</dbReference>
<dbReference type="Pfam" id="PF01551">
    <property type="entry name" value="Peptidase_M23"/>
    <property type="match status" value="1"/>
</dbReference>
<evidence type="ECO:0000256" key="2">
    <source>
        <dbReference type="SAM" id="Phobius"/>
    </source>
</evidence>
<evidence type="ECO:0000313" key="5">
    <source>
        <dbReference type="Proteomes" id="UP000244890"/>
    </source>
</evidence>